<evidence type="ECO:0000313" key="8">
    <source>
        <dbReference type="Proteomes" id="UP001610335"/>
    </source>
</evidence>
<dbReference type="Gene3D" id="3.30.465.10">
    <property type="match status" value="1"/>
</dbReference>
<keyword evidence="8" id="KW-1185">Reference proteome</keyword>
<dbReference type="Pfam" id="PF01565">
    <property type="entry name" value="FAD_binding_4"/>
    <property type="match status" value="1"/>
</dbReference>
<feature type="signal peptide" evidence="5">
    <location>
        <begin position="1"/>
        <end position="25"/>
    </location>
</feature>
<organism evidence="7 8">
    <name type="scientific">Aspergillus cavernicola</name>
    <dbReference type="NCBI Taxonomy" id="176166"/>
    <lineage>
        <taxon>Eukaryota</taxon>
        <taxon>Fungi</taxon>
        <taxon>Dikarya</taxon>
        <taxon>Ascomycota</taxon>
        <taxon>Pezizomycotina</taxon>
        <taxon>Eurotiomycetes</taxon>
        <taxon>Eurotiomycetidae</taxon>
        <taxon>Eurotiales</taxon>
        <taxon>Aspergillaceae</taxon>
        <taxon>Aspergillus</taxon>
        <taxon>Aspergillus subgen. Nidulantes</taxon>
    </lineage>
</organism>
<sequence>MSTSIRRLLSLGGIALLGLVDQALCQNTTSAGRAGAIEACDRLRQEFRPQLFPVGTSNYEAQSHLPWSETCLLTPQCVFLPSDASDVARAVQIIADAQSPFAVISGGHMPVPGAASTPDGVLISLHALTTLALSDDRSILHLGPGNLWGEVYNYTSQYGLAVNGGRYGQVGVGGLLVGGGIGYFSSQYGWGANTVVEYEVVLANGTVAVVRADSHPDLFWALKGGSNYFGIVTRYDMKTFPANQAYSSAQIRPGTPAVASTWFNALNAYLAPGGGVEDVRAAIMPIVALTPENGTYEVINLEFYADPIARPRAFENFTSIPGPTLMNETVVAPWTYLSSALDIPAYAAKTSRQAFWSFSFLPDPRAISITNRTIFGEAATTLTDITGSTVTLSYQPISQAWLEAARAAGGDVLDLDPEDGPFVAGLLSTTWEDPEDDERMYAFNREVVDSINQQNTALGLHHPFVYLNDAGPGQAPFSGYGGGRILPRLQSIQARYDRDGVFRDLLAHGFPLRG</sequence>
<evidence type="ECO:0000259" key="6">
    <source>
        <dbReference type="PROSITE" id="PS51387"/>
    </source>
</evidence>
<dbReference type="InterPro" id="IPR006094">
    <property type="entry name" value="Oxid_FAD_bind_N"/>
</dbReference>
<protein>
    <recommendedName>
        <fullName evidence="6">FAD-binding PCMH-type domain-containing protein</fullName>
    </recommendedName>
</protein>
<dbReference type="InterPro" id="IPR016166">
    <property type="entry name" value="FAD-bd_PCMH"/>
</dbReference>
<dbReference type="InterPro" id="IPR050416">
    <property type="entry name" value="FAD-linked_Oxidoreductase"/>
</dbReference>
<dbReference type="InterPro" id="IPR036318">
    <property type="entry name" value="FAD-bd_PCMH-like_sf"/>
</dbReference>
<dbReference type="SUPFAM" id="SSF56176">
    <property type="entry name" value="FAD-binding/transporter-associated domain-like"/>
    <property type="match status" value="1"/>
</dbReference>
<keyword evidence="3" id="KW-0274">FAD</keyword>
<accession>A0ABR4IRM8</accession>
<reference evidence="7 8" key="1">
    <citation type="submission" date="2024-07" db="EMBL/GenBank/DDBJ databases">
        <title>Section-level genome sequencing and comparative genomics of Aspergillus sections Usti and Cavernicolus.</title>
        <authorList>
            <consortium name="Lawrence Berkeley National Laboratory"/>
            <person name="Nybo J.L."/>
            <person name="Vesth T.C."/>
            <person name="Theobald S."/>
            <person name="Frisvad J.C."/>
            <person name="Larsen T.O."/>
            <person name="Kjaerboelling I."/>
            <person name="Rothschild-Mancinelli K."/>
            <person name="Lyhne E.K."/>
            <person name="Kogle M.E."/>
            <person name="Barry K."/>
            <person name="Clum A."/>
            <person name="Na H."/>
            <person name="Ledsgaard L."/>
            <person name="Lin J."/>
            <person name="Lipzen A."/>
            <person name="Kuo A."/>
            <person name="Riley R."/>
            <person name="Mondo S."/>
            <person name="LaButti K."/>
            <person name="Haridas S."/>
            <person name="Pangalinan J."/>
            <person name="Salamov A.A."/>
            <person name="Simmons B.A."/>
            <person name="Magnuson J.K."/>
            <person name="Chen J."/>
            <person name="Drula E."/>
            <person name="Henrissat B."/>
            <person name="Wiebenga A."/>
            <person name="Lubbers R.J."/>
            <person name="Gomes A.C."/>
            <person name="Makela M.R."/>
            <person name="Stajich J."/>
            <person name="Grigoriev I.V."/>
            <person name="Mortensen U.H."/>
            <person name="De vries R.P."/>
            <person name="Baker S.E."/>
            <person name="Andersen M.R."/>
        </authorList>
    </citation>
    <scope>NUCLEOTIDE SEQUENCE [LARGE SCALE GENOMIC DNA]</scope>
    <source>
        <strain evidence="7 8">CBS 600.67</strain>
    </source>
</reference>
<evidence type="ECO:0000256" key="4">
    <source>
        <dbReference type="ARBA" id="ARBA00023002"/>
    </source>
</evidence>
<dbReference type="PROSITE" id="PS51387">
    <property type="entry name" value="FAD_PCMH"/>
    <property type="match status" value="1"/>
</dbReference>
<dbReference type="InterPro" id="IPR016169">
    <property type="entry name" value="FAD-bd_PCMH_sub2"/>
</dbReference>
<dbReference type="PANTHER" id="PTHR42973:SF53">
    <property type="entry name" value="FAD-BINDING PCMH-TYPE DOMAIN-CONTAINING PROTEIN-RELATED"/>
    <property type="match status" value="1"/>
</dbReference>
<dbReference type="PANTHER" id="PTHR42973">
    <property type="entry name" value="BINDING OXIDOREDUCTASE, PUTATIVE (AFU_ORTHOLOGUE AFUA_1G17690)-RELATED"/>
    <property type="match status" value="1"/>
</dbReference>
<evidence type="ECO:0000256" key="3">
    <source>
        <dbReference type="ARBA" id="ARBA00022827"/>
    </source>
</evidence>
<evidence type="ECO:0000256" key="1">
    <source>
        <dbReference type="ARBA" id="ARBA00005466"/>
    </source>
</evidence>
<keyword evidence="4" id="KW-0560">Oxidoreductase</keyword>
<keyword evidence="5" id="KW-0732">Signal</keyword>
<gene>
    <name evidence="7" type="ORF">BDW59DRAFT_159056</name>
</gene>
<evidence type="ECO:0000256" key="5">
    <source>
        <dbReference type="SAM" id="SignalP"/>
    </source>
</evidence>
<dbReference type="Proteomes" id="UP001610335">
    <property type="component" value="Unassembled WGS sequence"/>
</dbReference>
<feature type="domain" description="FAD-binding PCMH-type" evidence="6">
    <location>
        <begin position="71"/>
        <end position="242"/>
    </location>
</feature>
<comment type="similarity">
    <text evidence="1">Belongs to the oxygen-dependent FAD-linked oxidoreductase family.</text>
</comment>
<proteinExistence type="inferred from homology"/>
<evidence type="ECO:0000256" key="2">
    <source>
        <dbReference type="ARBA" id="ARBA00022630"/>
    </source>
</evidence>
<name>A0ABR4IRM8_9EURO</name>
<comment type="caution">
    <text evidence="7">The sequence shown here is derived from an EMBL/GenBank/DDBJ whole genome shotgun (WGS) entry which is preliminary data.</text>
</comment>
<evidence type="ECO:0000313" key="7">
    <source>
        <dbReference type="EMBL" id="KAL2829468.1"/>
    </source>
</evidence>
<keyword evidence="2" id="KW-0285">Flavoprotein</keyword>
<dbReference type="EMBL" id="JBFXLS010000016">
    <property type="protein sequence ID" value="KAL2829468.1"/>
    <property type="molecule type" value="Genomic_DNA"/>
</dbReference>
<feature type="chain" id="PRO_5046460805" description="FAD-binding PCMH-type domain-containing protein" evidence="5">
    <location>
        <begin position="26"/>
        <end position="514"/>
    </location>
</feature>